<evidence type="ECO:0000256" key="9">
    <source>
        <dbReference type="RuleBase" id="RU361166"/>
    </source>
</evidence>
<dbReference type="Pfam" id="PF00759">
    <property type="entry name" value="Glyco_hydro_9"/>
    <property type="match status" value="1"/>
</dbReference>
<feature type="domain" description="Glycoside hydrolase family 9" evidence="10">
    <location>
        <begin position="22"/>
        <end position="252"/>
    </location>
</feature>
<protein>
    <recommendedName>
        <fullName evidence="9">Endoglucanase</fullName>
        <ecNumber evidence="9">3.2.1.4</ecNumber>
    </recommendedName>
</protein>
<evidence type="ECO:0000256" key="2">
    <source>
        <dbReference type="ARBA" id="ARBA00007072"/>
    </source>
</evidence>
<dbReference type="PANTHER" id="PTHR22298">
    <property type="entry name" value="ENDO-1,4-BETA-GLUCANASE"/>
    <property type="match status" value="1"/>
</dbReference>
<feature type="active site" evidence="8">
    <location>
        <position position="407"/>
    </location>
</feature>
<gene>
    <name evidence="11" type="ORF">DGAL_LOCUS14125</name>
</gene>
<evidence type="ECO:0000256" key="5">
    <source>
        <dbReference type="ARBA" id="ARBA00023277"/>
    </source>
</evidence>
<dbReference type="Gene3D" id="1.50.10.10">
    <property type="match status" value="2"/>
</dbReference>
<dbReference type="GO" id="GO:0008810">
    <property type="term" value="F:cellulase activity"/>
    <property type="evidence" value="ECO:0007669"/>
    <property type="project" value="UniProtKB-EC"/>
</dbReference>
<evidence type="ECO:0000256" key="3">
    <source>
        <dbReference type="ARBA" id="ARBA00022801"/>
    </source>
</evidence>
<feature type="signal peptide" evidence="9">
    <location>
        <begin position="1"/>
        <end position="18"/>
    </location>
</feature>
<evidence type="ECO:0000256" key="4">
    <source>
        <dbReference type="ARBA" id="ARBA00023001"/>
    </source>
</evidence>
<evidence type="ECO:0000313" key="11">
    <source>
        <dbReference type="EMBL" id="CAH0110555.1"/>
    </source>
</evidence>
<comment type="similarity">
    <text evidence="2 8 9">Belongs to the glycosyl hydrolase 9 (cellulase E) family.</text>
</comment>
<dbReference type="InterPro" id="IPR033126">
    <property type="entry name" value="Glyco_hydro_9_Asp/Glu_AS"/>
</dbReference>
<dbReference type="EC" id="3.2.1.4" evidence="9"/>
<dbReference type="AlphaFoldDB" id="A0A8J2S0S9"/>
<proteinExistence type="inferred from homology"/>
<keyword evidence="9" id="KW-0732">Signal</keyword>
<feature type="chain" id="PRO_5035338372" description="Endoglucanase" evidence="9">
    <location>
        <begin position="19"/>
        <end position="428"/>
    </location>
</feature>
<evidence type="ECO:0000259" key="10">
    <source>
        <dbReference type="Pfam" id="PF00759"/>
    </source>
</evidence>
<dbReference type="EMBL" id="CAKKLH010000303">
    <property type="protein sequence ID" value="CAH0110555.1"/>
    <property type="molecule type" value="Genomic_DNA"/>
</dbReference>
<evidence type="ECO:0000313" key="12">
    <source>
        <dbReference type="Proteomes" id="UP000789390"/>
    </source>
</evidence>
<dbReference type="GO" id="GO:0030245">
    <property type="term" value="P:cellulose catabolic process"/>
    <property type="evidence" value="ECO:0007669"/>
    <property type="project" value="UniProtKB-KW"/>
</dbReference>
<dbReference type="InterPro" id="IPR008928">
    <property type="entry name" value="6-hairpin_glycosidase_sf"/>
</dbReference>
<comment type="catalytic activity">
    <reaction evidence="1 9">
        <text>Endohydrolysis of (1-&gt;4)-beta-D-glucosidic linkages in cellulose, lichenin and cereal beta-D-glucans.</text>
        <dbReference type="EC" id="3.2.1.4"/>
    </reaction>
</comment>
<evidence type="ECO:0000256" key="6">
    <source>
        <dbReference type="ARBA" id="ARBA00023295"/>
    </source>
</evidence>
<reference evidence="11" key="1">
    <citation type="submission" date="2021-11" db="EMBL/GenBank/DDBJ databases">
        <authorList>
            <person name="Schell T."/>
        </authorList>
    </citation>
    <scope>NUCLEOTIDE SEQUENCE</scope>
    <source>
        <strain evidence="11">M5</strain>
    </source>
</reference>
<keyword evidence="6 8" id="KW-0326">Glycosidase</keyword>
<dbReference type="InterPro" id="IPR001701">
    <property type="entry name" value="Glyco_hydro_9"/>
</dbReference>
<evidence type="ECO:0000256" key="7">
    <source>
        <dbReference type="ARBA" id="ARBA00023326"/>
    </source>
</evidence>
<keyword evidence="4 9" id="KW-0136">Cellulose degradation</keyword>
<keyword evidence="3 8" id="KW-0378">Hydrolase</keyword>
<comment type="caution">
    <text evidence="11">The sequence shown here is derived from an EMBL/GenBank/DDBJ whole genome shotgun (WGS) entry which is preliminary data.</text>
</comment>
<name>A0A8J2S0S9_9CRUS</name>
<evidence type="ECO:0000256" key="8">
    <source>
        <dbReference type="PROSITE-ProRule" id="PRU10060"/>
    </source>
</evidence>
<keyword evidence="5 8" id="KW-0119">Carbohydrate metabolism</keyword>
<organism evidence="11 12">
    <name type="scientific">Daphnia galeata</name>
    <dbReference type="NCBI Taxonomy" id="27404"/>
    <lineage>
        <taxon>Eukaryota</taxon>
        <taxon>Metazoa</taxon>
        <taxon>Ecdysozoa</taxon>
        <taxon>Arthropoda</taxon>
        <taxon>Crustacea</taxon>
        <taxon>Branchiopoda</taxon>
        <taxon>Diplostraca</taxon>
        <taxon>Cladocera</taxon>
        <taxon>Anomopoda</taxon>
        <taxon>Daphniidae</taxon>
        <taxon>Daphnia</taxon>
    </lineage>
</organism>
<accession>A0A8J2S0S9</accession>
<feature type="active site" evidence="8">
    <location>
        <position position="398"/>
    </location>
</feature>
<sequence length="428" mass="45910">MKVLVVIAVISVLGLVSAQYDYNLALKKSILFYEAQRSGKLPTNNRIDWRGDTFLNDGSDVGVDLSGGYFDAGDHVKFGHPFAHSMIFLAWGMIDYRNAYTTAGELDNGLAALRWGADWILKATKLDQGKVYGQSGNGGADHAYWGRPEDWPASQVRPSYAITTGQPGTDLAANYASALAATSVAIGSSDAAYSANLLSVARQLYDFAKTYRGIYSQSIADAGAYYSSYAYEDELTFAAAMLALATNEQYMAGVAVLLSRILGDQKYKTSAQAHCDYWINTEKKTPKGLVFVNEWGSLRHASNAAFGCLLVADSGIGNAAAYKAFAKQQIDYALGSTGRSYVVGFGNNPPVKCHHRGASCPDAPAPCGWNEYNSPNPNGQILEGALVGGPDINDNYVDARDDFRANEVAIDYNAGFQSALAGLINAGF</sequence>
<dbReference type="Proteomes" id="UP000789390">
    <property type="component" value="Unassembled WGS sequence"/>
</dbReference>
<keyword evidence="7 8" id="KW-0624">Polysaccharide degradation</keyword>
<evidence type="ECO:0000256" key="1">
    <source>
        <dbReference type="ARBA" id="ARBA00000966"/>
    </source>
</evidence>
<dbReference type="InterPro" id="IPR012341">
    <property type="entry name" value="6hp_glycosidase-like_sf"/>
</dbReference>
<dbReference type="SUPFAM" id="SSF48208">
    <property type="entry name" value="Six-hairpin glycosidases"/>
    <property type="match status" value="1"/>
</dbReference>
<dbReference type="PROSITE" id="PS00698">
    <property type="entry name" value="GH9_3"/>
    <property type="match status" value="1"/>
</dbReference>
<keyword evidence="12" id="KW-1185">Reference proteome</keyword>
<dbReference type="OrthoDB" id="10257085at2759"/>